<keyword evidence="1" id="KW-0560">Oxidoreductase</keyword>
<evidence type="ECO:0000313" key="4">
    <source>
        <dbReference type="Proteomes" id="UP000092695"/>
    </source>
</evidence>
<sequence length="179" mass="19758">MAARRRKSPLEVLTPVAREKAKPSSPSKMFGLGALPLHTDTAHWIQPCRYVVLGCVSPGLCGRRTVLADTSLLNFSSGARRLLQDSQFRVLNGRKSFFAPVIGPDYTFFRFDKACMVPIDAQSRAALEEMDCAISDLPFEQVDWTEGQVLVLDNWRILHGRSSPAGSGGGRVLERVLVQ</sequence>
<protein>
    <recommendedName>
        <fullName evidence="2">TauD/TfdA-like domain-containing protein</fullName>
    </recommendedName>
</protein>
<keyword evidence="4" id="KW-1185">Reference proteome</keyword>
<evidence type="ECO:0000259" key="2">
    <source>
        <dbReference type="Pfam" id="PF02668"/>
    </source>
</evidence>
<dbReference type="STRING" id="1548547.BA177_15070"/>
<organism evidence="3 4">
    <name type="scientific">Woeseia oceani</name>
    <dbReference type="NCBI Taxonomy" id="1548547"/>
    <lineage>
        <taxon>Bacteria</taxon>
        <taxon>Pseudomonadati</taxon>
        <taxon>Pseudomonadota</taxon>
        <taxon>Gammaproteobacteria</taxon>
        <taxon>Woeseiales</taxon>
        <taxon>Woeseiaceae</taxon>
        <taxon>Woeseia</taxon>
    </lineage>
</organism>
<evidence type="ECO:0000256" key="1">
    <source>
        <dbReference type="ARBA" id="ARBA00023002"/>
    </source>
</evidence>
<gene>
    <name evidence="3" type="ORF">BA177_15070</name>
</gene>
<dbReference type="Pfam" id="PF02668">
    <property type="entry name" value="TauD"/>
    <property type="match status" value="1"/>
</dbReference>
<dbReference type="InterPro" id="IPR042098">
    <property type="entry name" value="TauD-like_sf"/>
</dbReference>
<reference evidence="3 4" key="1">
    <citation type="submission" date="2016-06" db="EMBL/GenBank/DDBJ databases">
        <title>Complete genome sequence of a deep-branching marine Gamma Proteobacterium Woeseia oceani type strain XK5.</title>
        <authorList>
            <person name="Mu D."/>
            <person name="Du Z."/>
        </authorList>
    </citation>
    <scope>NUCLEOTIDE SEQUENCE [LARGE SCALE GENOMIC DNA]</scope>
    <source>
        <strain evidence="3 4">XK5</strain>
    </source>
</reference>
<evidence type="ECO:0000313" key="3">
    <source>
        <dbReference type="EMBL" id="ANO53292.1"/>
    </source>
</evidence>
<accession>A0A193LLC8</accession>
<dbReference type="Gene3D" id="3.60.130.10">
    <property type="entry name" value="Clavaminate synthase-like"/>
    <property type="match status" value="1"/>
</dbReference>
<feature type="domain" description="TauD/TfdA-like" evidence="2">
    <location>
        <begin position="120"/>
        <end position="176"/>
    </location>
</feature>
<dbReference type="EMBL" id="CP016268">
    <property type="protein sequence ID" value="ANO53292.1"/>
    <property type="molecule type" value="Genomic_DNA"/>
</dbReference>
<dbReference type="KEGG" id="woc:BA177_15070"/>
<dbReference type="GO" id="GO:0016706">
    <property type="term" value="F:2-oxoglutarate-dependent dioxygenase activity"/>
    <property type="evidence" value="ECO:0007669"/>
    <property type="project" value="UniProtKB-ARBA"/>
</dbReference>
<dbReference type="AlphaFoldDB" id="A0A193LLC8"/>
<name>A0A193LLC8_9GAMM</name>
<dbReference type="SUPFAM" id="SSF51197">
    <property type="entry name" value="Clavaminate synthase-like"/>
    <property type="match status" value="1"/>
</dbReference>
<dbReference type="Proteomes" id="UP000092695">
    <property type="component" value="Chromosome"/>
</dbReference>
<proteinExistence type="predicted"/>
<dbReference type="InterPro" id="IPR003819">
    <property type="entry name" value="TauD/TfdA-like"/>
</dbReference>